<feature type="active site" description="Proton acceptor" evidence="9">
    <location>
        <position position="7"/>
    </location>
</feature>
<evidence type="ECO:0000256" key="4">
    <source>
        <dbReference type="ARBA" id="ARBA00009667"/>
    </source>
</evidence>
<dbReference type="SUPFAM" id="SSF51366">
    <property type="entry name" value="Ribulose-phoshate binding barrel"/>
    <property type="match status" value="1"/>
</dbReference>
<keyword evidence="8 9" id="KW-0413">Isomerase</keyword>
<evidence type="ECO:0000313" key="12">
    <source>
        <dbReference type="EMBL" id="SPT70321.1"/>
    </source>
</evidence>
<evidence type="ECO:0000256" key="11">
    <source>
        <dbReference type="RuleBase" id="RU003658"/>
    </source>
</evidence>
<reference evidence="12 13" key="1">
    <citation type="submission" date="2018-06" db="EMBL/GenBank/DDBJ databases">
        <authorList>
            <consortium name="Pathogen Informatics"/>
            <person name="Doyle S."/>
        </authorList>
    </citation>
    <scope>NUCLEOTIDE SEQUENCE [LARGE SCALE GENOMIC DNA]</scope>
    <source>
        <strain evidence="12 13">NCTC13093</strain>
    </source>
</reference>
<dbReference type="UniPathway" id="UPA00031">
    <property type="reaction ID" value="UER00009"/>
</dbReference>
<dbReference type="InterPro" id="IPR006063">
    <property type="entry name" value="HisA_bact_arch"/>
</dbReference>
<dbReference type="NCBIfam" id="TIGR00007">
    <property type="entry name" value="1-(5-phosphoribosyl)-5-[(5-phosphoribosylamino)methylideneamino]imidazole-4-carboxamide isomerase"/>
    <property type="match status" value="1"/>
</dbReference>
<dbReference type="GO" id="GO:0003949">
    <property type="term" value="F:1-(5-phosphoribosyl)-5-[(5-phosphoribosylamino)methylideneamino]imidazole-4-carboxamide isomerase activity"/>
    <property type="evidence" value="ECO:0007669"/>
    <property type="project" value="UniProtKB-UniRule"/>
</dbReference>
<dbReference type="GO" id="GO:0000162">
    <property type="term" value="P:L-tryptophan biosynthetic process"/>
    <property type="evidence" value="ECO:0007669"/>
    <property type="project" value="TreeGrafter"/>
</dbReference>
<accession>A0A2X0VJJ9</accession>
<name>A0A2X0VJJ9_9GAMM</name>
<evidence type="ECO:0000256" key="10">
    <source>
        <dbReference type="RuleBase" id="RU003657"/>
    </source>
</evidence>
<proteinExistence type="inferred from homology"/>
<dbReference type="InterPro" id="IPR023016">
    <property type="entry name" value="HisA/PriA"/>
</dbReference>
<dbReference type="InterPro" id="IPR011060">
    <property type="entry name" value="RibuloseP-bd_barrel"/>
</dbReference>
<evidence type="ECO:0000313" key="13">
    <source>
        <dbReference type="Proteomes" id="UP000250086"/>
    </source>
</evidence>
<sequence length="245" mass="26543">MIIPALDLSGGKVIRLKQGDFNQVTVFDVDPLERIRQAYDEGAALCHIVDLDGAKDPKARQLATIARIVNQSPVPIQTGGGIRTYDDVKKLLDLGVLRVVVGSVAVSQIDEVKSWLETFGPEHITLAFDVRVESNNQAYVATHGWLNTSDTTIETMIDTYLPYGLAHVLVTDISKDGMMSGANNDLYRRLSLSYGNLDIIASGGISSLDDIKKVKEAGATSVVLGRSLLEGKFTVKEAIACWPNA</sequence>
<comment type="catalytic activity">
    <reaction evidence="1 9 11">
        <text>1-(5-phospho-beta-D-ribosyl)-5-[(5-phospho-beta-D-ribosylamino)methylideneamino]imidazole-4-carboxamide = 5-[(5-phospho-1-deoxy-D-ribulos-1-ylimino)methylamino]-1-(5-phospho-beta-D-ribosyl)imidazole-4-carboxamide</text>
        <dbReference type="Rhea" id="RHEA:15469"/>
        <dbReference type="ChEBI" id="CHEBI:58435"/>
        <dbReference type="ChEBI" id="CHEBI:58525"/>
        <dbReference type="EC" id="5.3.1.16"/>
    </reaction>
</comment>
<keyword evidence="13" id="KW-1185">Reference proteome</keyword>
<keyword evidence="5 9" id="KW-0963">Cytoplasm</keyword>
<dbReference type="PANTHER" id="PTHR43090:SF2">
    <property type="entry name" value="1-(5-PHOSPHORIBOSYL)-5-[(5-PHOSPHORIBOSYLAMINO)METHYLIDENEAMINO] IMIDAZOLE-4-CARBOXAMIDE ISOMERASE"/>
    <property type="match status" value="1"/>
</dbReference>
<evidence type="ECO:0000256" key="3">
    <source>
        <dbReference type="ARBA" id="ARBA00005133"/>
    </source>
</evidence>
<dbReference type="GO" id="GO:0005737">
    <property type="term" value="C:cytoplasm"/>
    <property type="evidence" value="ECO:0007669"/>
    <property type="project" value="UniProtKB-SubCell"/>
</dbReference>
<dbReference type="Pfam" id="PF00977">
    <property type="entry name" value="His_biosynth"/>
    <property type="match status" value="1"/>
</dbReference>
<dbReference type="InterPro" id="IPR013785">
    <property type="entry name" value="Aldolase_TIM"/>
</dbReference>
<keyword evidence="6 9" id="KW-0028">Amino-acid biosynthesis</keyword>
<dbReference type="AlphaFoldDB" id="A0A2X0VJJ9"/>
<evidence type="ECO:0000256" key="1">
    <source>
        <dbReference type="ARBA" id="ARBA00000901"/>
    </source>
</evidence>
<dbReference type="PANTHER" id="PTHR43090">
    <property type="entry name" value="1-(5-PHOSPHORIBOSYL)-5-[(5-PHOSPHORIBOSYLAMINO)METHYLIDENEAMINO] IMIDAZOLE-4-CARBOXAMIDE ISOMERASE"/>
    <property type="match status" value="1"/>
</dbReference>
<evidence type="ECO:0000256" key="6">
    <source>
        <dbReference type="ARBA" id="ARBA00022605"/>
    </source>
</evidence>
<organism evidence="12 13">
    <name type="scientific">Anaerobiospirillum thomasii</name>
    <dbReference type="NCBI Taxonomy" id="179995"/>
    <lineage>
        <taxon>Bacteria</taxon>
        <taxon>Pseudomonadati</taxon>
        <taxon>Pseudomonadota</taxon>
        <taxon>Gammaproteobacteria</taxon>
        <taxon>Aeromonadales</taxon>
        <taxon>Succinivibrionaceae</taxon>
        <taxon>Anaerobiospirillum</taxon>
    </lineage>
</organism>
<comment type="similarity">
    <text evidence="4 9 10">Belongs to the HisA/HisF family.</text>
</comment>
<evidence type="ECO:0000256" key="9">
    <source>
        <dbReference type="HAMAP-Rule" id="MF_01014"/>
    </source>
</evidence>
<feature type="active site" description="Proton donor" evidence="9">
    <location>
        <position position="129"/>
    </location>
</feature>
<keyword evidence="7 9" id="KW-0368">Histidine biosynthesis</keyword>
<dbReference type="InterPro" id="IPR006062">
    <property type="entry name" value="His_biosynth"/>
</dbReference>
<dbReference type="RefSeq" id="WP_113744408.1">
    <property type="nucleotide sequence ID" value="NZ_UAPU01000005.1"/>
</dbReference>
<dbReference type="EMBL" id="UAPV01000001">
    <property type="protein sequence ID" value="SPT70321.1"/>
    <property type="molecule type" value="Genomic_DNA"/>
</dbReference>
<evidence type="ECO:0000256" key="2">
    <source>
        <dbReference type="ARBA" id="ARBA00004496"/>
    </source>
</evidence>
<evidence type="ECO:0000256" key="7">
    <source>
        <dbReference type="ARBA" id="ARBA00023102"/>
    </source>
</evidence>
<dbReference type="Proteomes" id="UP000250086">
    <property type="component" value="Unassembled WGS sequence"/>
</dbReference>
<protein>
    <recommendedName>
        <fullName evidence="9 11">1-(5-phosphoribosyl)-5-[(5-phosphoribosylamino)methylideneamino] imidazole-4-carboxamide isomerase</fullName>
        <ecNumber evidence="9 11">5.3.1.16</ecNumber>
    </recommendedName>
    <alternativeName>
        <fullName evidence="9">Phosphoribosylformimino-5-aminoimidazole carboxamide ribotide isomerase</fullName>
    </alternativeName>
</protein>
<dbReference type="FunFam" id="3.20.20.70:FF:000009">
    <property type="entry name" value="1-(5-phosphoribosyl)-5-[(5-phosphoribosylamino)methylideneamino] imidazole-4-carboxamide isomerase"/>
    <property type="match status" value="1"/>
</dbReference>
<evidence type="ECO:0000256" key="5">
    <source>
        <dbReference type="ARBA" id="ARBA00022490"/>
    </source>
</evidence>
<comment type="subcellular location">
    <subcellularLocation>
        <location evidence="2 9 11">Cytoplasm</location>
    </subcellularLocation>
</comment>
<dbReference type="CDD" id="cd04732">
    <property type="entry name" value="HisA"/>
    <property type="match status" value="1"/>
</dbReference>
<dbReference type="HAMAP" id="MF_01014">
    <property type="entry name" value="HisA"/>
    <property type="match status" value="1"/>
</dbReference>
<dbReference type="OrthoDB" id="9807749at2"/>
<gene>
    <name evidence="9 12" type="primary">hisA</name>
    <name evidence="12" type="ORF">NCTC13093_01732</name>
</gene>
<comment type="pathway">
    <text evidence="3 9 11">Amino-acid biosynthesis; L-histidine biosynthesis; L-histidine from 5-phospho-alpha-D-ribose 1-diphosphate: step 4/9.</text>
</comment>
<evidence type="ECO:0000256" key="8">
    <source>
        <dbReference type="ARBA" id="ARBA00023235"/>
    </source>
</evidence>
<dbReference type="EC" id="5.3.1.16" evidence="9 11"/>
<dbReference type="Gene3D" id="3.20.20.70">
    <property type="entry name" value="Aldolase class I"/>
    <property type="match status" value="1"/>
</dbReference>
<dbReference type="GO" id="GO:0000105">
    <property type="term" value="P:L-histidine biosynthetic process"/>
    <property type="evidence" value="ECO:0007669"/>
    <property type="project" value="UniProtKB-UniRule"/>
</dbReference>
<dbReference type="InterPro" id="IPR044524">
    <property type="entry name" value="Isoase_HisA-like"/>
</dbReference>